<accession>A0A1F4RCZ4</accession>
<feature type="domain" description="Fe/B12 periplasmic-binding" evidence="3">
    <location>
        <begin position="28"/>
        <end position="281"/>
    </location>
</feature>
<dbReference type="InterPro" id="IPR054828">
    <property type="entry name" value="Vit_B12_bind_prot"/>
</dbReference>
<organism evidence="4 5">
    <name type="scientific">candidate division WOR-1 bacterium RIFCSPLOWO2_02_FULL_46_20</name>
    <dbReference type="NCBI Taxonomy" id="1802567"/>
    <lineage>
        <taxon>Bacteria</taxon>
        <taxon>Bacillati</taxon>
        <taxon>Saganbacteria</taxon>
    </lineage>
</organism>
<dbReference type="EMBL" id="METP01000029">
    <property type="protein sequence ID" value="OGC06064.1"/>
    <property type="molecule type" value="Genomic_DNA"/>
</dbReference>
<proteinExistence type="inferred from homology"/>
<evidence type="ECO:0000259" key="3">
    <source>
        <dbReference type="PROSITE" id="PS50983"/>
    </source>
</evidence>
<sequence length="293" mass="32722">MCKKSLIIILLFPLFFAINLGKVAEAKRIVSLAPSITEILFLLNLDEQIVGVTTNCDYPQKAEKLEKVGLFESPNLEKIISLKPDLVLAPDSGQNSAISRLRDLNIQTVILPSQNMKDVFESIETVGALTDKEKIAKISLYKMQERINKIKKRVADQPCPRALVIIWATPNTIMTAGRKSFINELINLAGGKNITASIDYCYPMISPEFVLDKNPDVIIFGNSSNSKEIVKDLLTQPGIRNTRAVRSGRIYRNLNPDLFLRPGPRLIAGLEEIARILHPNIFITKEEGPDEKT</sequence>
<name>A0A1F4RCZ4_UNCSA</name>
<dbReference type="AlphaFoldDB" id="A0A1F4RCZ4"/>
<dbReference type="PANTHER" id="PTHR30535:SF34">
    <property type="entry name" value="MOLYBDATE-BINDING PROTEIN MOLA"/>
    <property type="match status" value="1"/>
</dbReference>
<dbReference type="CDD" id="cd01144">
    <property type="entry name" value="BtuF"/>
    <property type="match status" value="1"/>
</dbReference>
<dbReference type="SUPFAM" id="SSF53807">
    <property type="entry name" value="Helical backbone' metal receptor"/>
    <property type="match status" value="1"/>
</dbReference>
<dbReference type="Gene3D" id="3.40.50.1980">
    <property type="entry name" value="Nitrogenase molybdenum iron protein domain"/>
    <property type="match status" value="2"/>
</dbReference>
<comment type="caution">
    <text evidence="4">The sequence shown here is derived from an EMBL/GenBank/DDBJ whole genome shotgun (WGS) entry which is preliminary data.</text>
</comment>
<comment type="similarity">
    <text evidence="1">Belongs to the bacterial solute-binding protein 8 family.</text>
</comment>
<dbReference type="Pfam" id="PF01497">
    <property type="entry name" value="Peripla_BP_2"/>
    <property type="match status" value="1"/>
</dbReference>
<evidence type="ECO:0000256" key="1">
    <source>
        <dbReference type="ARBA" id="ARBA00008814"/>
    </source>
</evidence>
<dbReference type="PROSITE" id="PS50983">
    <property type="entry name" value="FE_B12_PBP"/>
    <property type="match status" value="1"/>
</dbReference>
<protein>
    <recommendedName>
        <fullName evidence="3">Fe/B12 periplasmic-binding domain-containing protein</fullName>
    </recommendedName>
</protein>
<dbReference type="InterPro" id="IPR002491">
    <property type="entry name" value="ABC_transptr_periplasmic_BD"/>
</dbReference>
<dbReference type="Proteomes" id="UP000176938">
    <property type="component" value="Unassembled WGS sequence"/>
</dbReference>
<dbReference type="GO" id="GO:0071281">
    <property type="term" value="P:cellular response to iron ion"/>
    <property type="evidence" value="ECO:0007669"/>
    <property type="project" value="TreeGrafter"/>
</dbReference>
<gene>
    <name evidence="4" type="ORF">A3H38_04260</name>
</gene>
<evidence type="ECO:0000256" key="2">
    <source>
        <dbReference type="ARBA" id="ARBA00022729"/>
    </source>
</evidence>
<evidence type="ECO:0000313" key="5">
    <source>
        <dbReference type="Proteomes" id="UP000176938"/>
    </source>
</evidence>
<dbReference type="PANTHER" id="PTHR30535">
    <property type="entry name" value="VITAMIN B12-BINDING PROTEIN"/>
    <property type="match status" value="1"/>
</dbReference>
<evidence type="ECO:0000313" key="4">
    <source>
        <dbReference type="EMBL" id="OGC06064.1"/>
    </source>
</evidence>
<reference evidence="4 5" key="1">
    <citation type="journal article" date="2016" name="Nat. Commun.">
        <title>Thousands of microbial genomes shed light on interconnected biogeochemical processes in an aquifer system.</title>
        <authorList>
            <person name="Anantharaman K."/>
            <person name="Brown C.T."/>
            <person name="Hug L.A."/>
            <person name="Sharon I."/>
            <person name="Castelle C.J."/>
            <person name="Probst A.J."/>
            <person name="Thomas B.C."/>
            <person name="Singh A."/>
            <person name="Wilkins M.J."/>
            <person name="Karaoz U."/>
            <person name="Brodie E.L."/>
            <person name="Williams K.H."/>
            <person name="Hubbard S.S."/>
            <person name="Banfield J.F."/>
        </authorList>
    </citation>
    <scope>NUCLEOTIDE SEQUENCE [LARGE SCALE GENOMIC DNA]</scope>
</reference>
<keyword evidence="2" id="KW-0732">Signal</keyword>
<dbReference type="NCBIfam" id="NF038402">
    <property type="entry name" value="TroA_like"/>
    <property type="match status" value="1"/>
</dbReference>
<dbReference type="InterPro" id="IPR050902">
    <property type="entry name" value="ABC_Transporter_SBP"/>
</dbReference>